<feature type="domain" description="N-acetyltransferase" evidence="2">
    <location>
        <begin position="2"/>
        <end position="150"/>
    </location>
</feature>
<dbReference type="InterPro" id="IPR000182">
    <property type="entry name" value="GNAT_dom"/>
</dbReference>
<dbReference type="EMBL" id="BMIA01000001">
    <property type="protein sequence ID" value="GGH27277.1"/>
    <property type="molecule type" value="Genomic_DNA"/>
</dbReference>
<dbReference type="PANTHER" id="PTHR13947">
    <property type="entry name" value="GNAT FAMILY N-ACETYLTRANSFERASE"/>
    <property type="match status" value="1"/>
</dbReference>
<accession>A0ABQ1YJL2</accession>
<dbReference type="CDD" id="cd04301">
    <property type="entry name" value="NAT_SF"/>
    <property type="match status" value="1"/>
</dbReference>
<protein>
    <submittedName>
        <fullName evidence="3">N-acetyltransferase</fullName>
    </submittedName>
</protein>
<proteinExistence type="predicted"/>
<evidence type="ECO:0000259" key="2">
    <source>
        <dbReference type="PROSITE" id="PS51186"/>
    </source>
</evidence>
<dbReference type="PANTHER" id="PTHR13947:SF37">
    <property type="entry name" value="LD18367P"/>
    <property type="match status" value="1"/>
</dbReference>
<dbReference type="InterPro" id="IPR050769">
    <property type="entry name" value="NAT_camello-type"/>
</dbReference>
<name>A0ABQ1YJL2_9BACT</name>
<gene>
    <name evidence="3" type="ORF">GCM10007423_12900</name>
</gene>
<evidence type="ECO:0000313" key="4">
    <source>
        <dbReference type="Proteomes" id="UP000600214"/>
    </source>
</evidence>
<dbReference type="InterPro" id="IPR016181">
    <property type="entry name" value="Acyl_CoA_acyltransferase"/>
</dbReference>
<dbReference type="PROSITE" id="PS51186">
    <property type="entry name" value="GNAT"/>
    <property type="match status" value="1"/>
</dbReference>
<dbReference type="RefSeq" id="WP_188929808.1">
    <property type="nucleotide sequence ID" value="NZ_BMIA01000001.1"/>
</dbReference>
<dbReference type="Pfam" id="PF00583">
    <property type="entry name" value="Acetyltransf_1"/>
    <property type="match status" value="1"/>
</dbReference>
<sequence>MIDIRRTDSDDLDFKALVKRLDADLAERDGADHGFYSQFNKIDKIRHAVVCYEDGQPIGCGAIKAFDEQAMEVKRMYVSPEGRNKGIATRVLTELETWASEMGYAKCVLETGKRQPEAIALYEKNAYRRTENYGQYVGVENSVCFEKVLKN</sequence>
<dbReference type="Proteomes" id="UP000600214">
    <property type="component" value="Unassembled WGS sequence"/>
</dbReference>
<organism evidence="3 4">
    <name type="scientific">Dyadobacter endophyticus</name>
    <dbReference type="NCBI Taxonomy" id="1749036"/>
    <lineage>
        <taxon>Bacteria</taxon>
        <taxon>Pseudomonadati</taxon>
        <taxon>Bacteroidota</taxon>
        <taxon>Cytophagia</taxon>
        <taxon>Cytophagales</taxon>
        <taxon>Spirosomataceae</taxon>
        <taxon>Dyadobacter</taxon>
    </lineage>
</organism>
<dbReference type="Gene3D" id="3.40.630.30">
    <property type="match status" value="1"/>
</dbReference>
<evidence type="ECO:0000313" key="3">
    <source>
        <dbReference type="EMBL" id="GGH27277.1"/>
    </source>
</evidence>
<keyword evidence="4" id="KW-1185">Reference proteome</keyword>
<keyword evidence="1" id="KW-0808">Transferase</keyword>
<comment type="caution">
    <text evidence="3">The sequence shown here is derived from an EMBL/GenBank/DDBJ whole genome shotgun (WGS) entry which is preliminary data.</text>
</comment>
<evidence type="ECO:0000256" key="1">
    <source>
        <dbReference type="ARBA" id="ARBA00022679"/>
    </source>
</evidence>
<reference evidence="4" key="1">
    <citation type="journal article" date="2019" name="Int. J. Syst. Evol. Microbiol.">
        <title>The Global Catalogue of Microorganisms (GCM) 10K type strain sequencing project: providing services to taxonomists for standard genome sequencing and annotation.</title>
        <authorList>
            <consortium name="The Broad Institute Genomics Platform"/>
            <consortium name="The Broad Institute Genome Sequencing Center for Infectious Disease"/>
            <person name="Wu L."/>
            <person name="Ma J."/>
        </authorList>
    </citation>
    <scope>NUCLEOTIDE SEQUENCE [LARGE SCALE GENOMIC DNA]</scope>
    <source>
        <strain evidence="4">CGMCC 1.15288</strain>
    </source>
</reference>
<dbReference type="SUPFAM" id="SSF55729">
    <property type="entry name" value="Acyl-CoA N-acyltransferases (Nat)"/>
    <property type="match status" value="1"/>
</dbReference>